<feature type="region of interest" description="Disordered" evidence="1">
    <location>
        <begin position="1"/>
        <end position="20"/>
    </location>
</feature>
<feature type="compositionally biased region" description="Pro residues" evidence="1">
    <location>
        <begin position="1"/>
        <end position="14"/>
    </location>
</feature>
<dbReference type="Proteomes" id="UP000026961">
    <property type="component" value="Chromosome 6"/>
</dbReference>
<protein>
    <submittedName>
        <fullName evidence="2">Uncharacterized protein</fullName>
    </submittedName>
</protein>
<dbReference type="Gramene" id="OGLUM06G06040.1">
    <property type="protein sequence ID" value="OGLUM06G06040.1"/>
    <property type="gene ID" value="OGLUM06G06040"/>
</dbReference>
<keyword evidence="3" id="KW-1185">Reference proteome</keyword>
<dbReference type="HOGENOM" id="CLU_2907786_0_0_1"/>
<dbReference type="AlphaFoldDB" id="A0A0E0A633"/>
<evidence type="ECO:0000313" key="3">
    <source>
        <dbReference type="Proteomes" id="UP000026961"/>
    </source>
</evidence>
<evidence type="ECO:0000313" key="2">
    <source>
        <dbReference type="EnsemblPlants" id="OGLUM06G06040.1"/>
    </source>
</evidence>
<reference evidence="2" key="1">
    <citation type="submission" date="2015-04" db="UniProtKB">
        <authorList>
            <consortium name="EnsemblPlants"/>
        </authorList>
    </citation>
    <scope>IDENTIFICATION</scope>
</reference>
<organism evidence="2">
    <name type="scientific">Oryza glumipatula</name>
    <dbReference type="NCBI Taxonomy" id="40148"/>
    <lineage>
        <taxon>Eukaryota</taxon>
        <taxon>Viridiplantae</taxon>
        <taxon>Streptophyta</taxon>
        <taxon>Embryophyta</taxon>
        <taxon>Tracheophyta</taxon>
        <taxon>Spermatophyta</taxon>
        <taxon>Magnoliopsida</taxon>
        <taxon>Liliopsida</taxon>
        <taxon>Poales</taxon>
        <taxon>Poaceae</taxon>
        <taxon>BOP clade</taxon>
        <taxon>Oryzoideae</taxon>
        <taxon>Oryzeae</taxon>
        <taxon>Oryzinae</taxon>
        <taxon>Oryza</taxon>
    </lineage>
</organism>
<proteinExistence type="predicted"/>
<sequence>MGLTSPPVPLPLPPEGWDSGTEPWLPSPACTCASHLLIWSEMTLAAAISMHGVSDSFWSSSS</sequence>
<dbReference type="EnsemblPlants" id="OGLUM06G06040.1">
    <property type="protein sequence ID" value="OGLUM06G06040.1"/>
    <property type="gene ID" value="OGLUM06G06040"/>
</dbReference>
<reference evidence="2" key="2">
    <citation type="submission" date="2018-05" db="EMBL/GenBank/DDBJ databases">
        <title>OgluRS3 (Oryza glumaepatula Reference Sequence Version 3).</title>
        <authorList>
            <person name="Zhang J."/>
            <person name="Kudrna D."/>
            <person name="Lee S."/>
            <person name="Talag J."/>
            <person name="Welchert J."/>
            <person name="Wing R.A."/>
        </authorList>
    </citation>
    <scope>NUCLEOTIDE SEQUENCE [LARGE SCALE GENOMIC DNA]</scope>
</reference>
<evidence type="ECO:0000256" key="1">
    <source>
        <dbReference type="SAM" id="MobiDB-lite"/>
    </source>
</evidence>
<accession>A0A0E0A633</accession>
<name>A0A0E0A633_9ORYZ</name>